<dbReference type="Proteomes" id="UP000195273">
    <property type="component" value="Chromosome"/>
</dbReference>
<evidence type="ECO:0000313" key="3">
    <source>
        <dbReference type="EMBL" id="ARU02142.1"/>
    </source>
</evidence>
<evidence type="ECO:0000256" key="1">
    <source>
        <dbReference type="SAM" id="SignalP"/>
    </source>
</evidence>
<feature type="chain" id="PRO_5011004516" evidence="1">
    <location>
        <begin position="21"/>
        <end position="265"/>
    </location>
</feature>
<dbReference type="OrthoDB" id="9811036at2"/>
<evidence type="ECO:0000259" key="2">
    <source>
        <dbReference type="Pfam" id="PF11412"/>
    </source>
</evidence>
<name>A0A1Y0EFP8_9RHOB</name>
<dbReference type="STRING" id="1122181.GCA_000382265_00309"/>
<dbReference type="InterPro" id="IPR028250">
    <property type="entry name" value="DsbDN"/>
</dbReference>
<dbReference type="EMBL" id="CP021431">
    <property type="protein sequence ID" value="ARU02142.1"/>
    <property type="molecule type" value="Genomic_DNA"/>
</dbReference>
<protein>
    <submittedName>
        <fullName evidence="3">Disulfide bond corrector protein DsbC</fullName>
    </submittedName>
</protein>
<reference evidence="3 4" key="1">
    <citation type="submission" date="2017-05" db="EMBL/GenBank/DDBJ databases">
        <title>Genome Sequence of Loktanella vestfoldensis Strain SMR4r Isolated from a Culture of the Diatom Skeletonema marinoi.</title>
        <authorList>
            <person name="Topel M."/>
            <person name="Pinder M.I.M."/>
            <person name="Johansson O.N."/>
            <person name="Kourtchenko O."/>
            <person name="Godhe A."/>
            <person name="Clarke A.K."/>
        </authorList>
    </citation>
    <scope>NUCLEOTIDE SEQUENCE [LARGE SCALE GENOMIC DNA]</scope>
    <source>
        <strain evidence="3 4">SMR4r</strain>
    </source>
</reference>
<dbReference type="Pfam" id="PF11412">
    <property type="entry name" value="DsbD_N"/>
    <property type="match status" value="1"/>
</dbReference>
<feature type="signal peptide" evidence="1">
    <location>
        <begin position="1"/>
        <end position="20"/>
    </location>
</feature>
<organism evidence="3 4">
    <name type="scientific">Yoonia vestfoldensis</name>
    <dbReference type="NCBI Taxonomy" id="245188"/>
    <lineage>
        <taxon>Bacteria</taxon>
        <taxon>Pseudomonadati</taxon>
        <taxon>Pseudomonadota</taxon>
        <taxon>Alphaproteobacteria</taxon>
        <taxon>Rhodobacterales</taxon>
        <taxon>Paracoccaceae</taxon>
        <taxon>Yoonia</taxon>
    </lineage>
</organism>
<sequence>MRKFLLIPLVLCGLPATSFGQSVEDLATVTVLPGWRDADGSHVAALRIDLAEGWKTYWRAPGDSGIPPSFSFTGADISAVQPHFPVPEVYEDFGIRSIGYENSVVFPLRLTLPEDGSSVSMAGQIEIGVCDDICIPVTLDFAALLPADGSSDPAIVAALRDRPLTAAEAQVHAVTCKLEPISDGLQMTAQITMAPKAAEEVVVIEAGDPQVWVSEPVVSRAEDILTAVVDLVHLTAQPFALDRSRIRITVLGAGQAVEIRGCAAG</sequence>
<dbReference type="KEGG" id="lvs:LOKVESSMR4R_02851"/>
<keyword evidence="1" id="KW-0732">Signal</keyword>
<keyword evidence="4" id="KW-1185">Reference proteome</keyword>
<feature type="domain" description="Thiol:disulfide interchange protein DsbD N-terminal" evidence="2">
    <location>
        <begin position="38"/>
        <end position="144"/>
    </location>
</feature>
<dbReference type="AlphaFoldDB" id="A0A1Y0EFP8"/>
<proteinExistence type="predicted"/>
<evidence type="ECO:0000313" key="4">
    <source>
        <dbReference type="Proteomes" id="UP000195273"/>
    </source>
</evidence>
<accession>A0A1Y0EFP8</accession>
<gene>
    <name evidence="3" type="ORF">LOKVESSMR4R_02851</name>
</gene>